<dbReference type="SUPFAM" id="SSF52087">
    <property type="entry name" value="CRAL/TRIO domain"/>
    <property type="match status" value="1"/>
</dbReference>
<proteinExistence type="predicted"/>
<organism evidence="3 4">
    <name type="scientific">Muntiacus reevesi</name>
    <name type="common">Reeves' muntjac</name>
    <name type="synonym">Cervus reevesi</name>
    <dbReference type="NCBI Taxonomy" id="9886"/>
    <lineage>
        <taxon>Eukaryota</taxon>
        <taxon>Metazoa</taxon>
        <taxon>Chordata</taxon>
        <taxon>Craniata</taxon>
        <taxon>Vertebrata</taxon>
        <taxon>Euteleostomi</taxon>
        <taxon>Mammalia</taxon>
        <taxon>Eutheria</taxon>
        <taxon>Laurasiatheria</taxon>
        <taxon>Artiodactyla</taxon>
        <taxon>Ruminantia</taxon>
        <taxon>Pecora</taxon>
        <taxon>Cervidae</taxon>
        <taxon>Muntiacinae</taxon>
        <taxon>Muntiacus</taxon>
    </lineage>
</organism>
<dbReference type="Pfam" id="PF00650">
    <property type="entry name" value="CRAL_TRIO"/>
    <property type="match status" value="1"/>
</dbReference>
<dbReference type="InterPro" id="IPR036865">
    <property type="entry name" value="CRAL-TRIO_dom_sf"/>
</dbReference>
<keyword evidence="1" id="KW-1133">Transmembrane helix</keyword>
<gene>
    <name evidence="3" type="ORF">FD755_025123</name>
</gene>
<keyword evidence="4" id="KW-1185">Reference proteome</keyword>
<dbReference type="InterPro" id="IPR001251">
    <property type="entry name" value="CRAL-TRIO_dom"/>
</dbReference>
<dbReference type="AlphaFoldDB" id="A0A5N3UQ75"/>
<dbReference type="EMBL" id="VCEB01007243">
    <property type="protein sequence ID" value="KAB0338876.1"/>
    <property type="molecule type" value="Genomic_DNA"/>
</dbReference>
<dbReference type="InterPro" id="IPR053012">
    <property type="entry name" value="ER-organelle_contact"/>
</dbReference>
<dbReference type="SUPFAM" id="SSF46938">
    <property type="entry name" value="CRAL/TRIO N-terminal domain"/>
    <property type="match status" value="1"/>
</dbReference>
<feature type="domain" description="CRAL-TRIO" evidence="2">
    <location>
        <begin position="66"/>
        <end position="133"/>
    </location>
</feature>
<evidence type="ECO:0000313" key="4">
    <source>
        <dbReference type="Proteomes" id="UP000326062"/>
    </source>
</evidence>
<feature type="transmembrane region" description="Helical" evidence="1">
    <location>
        <begin position="206"/>
        <end position="225"/>
    </location>
</feature>
<comment type="caution">
    <text evidence="3">The sequence shown here is derived from an EMBL/GenBank/DDBJ whole genome shotgun (WGS) entry which is preliminary data.</text>
</comment>
<dbReference type="PANTHER" id="PTHR46384">
    <property type="entry name" value="MOTILE SPERM DOMAIN-CONTAINING PROTEIN 2"/>
    <property type="match status" value="1"/>
</dbReference>
<dbReference type="GO" id="GO:0140284">
    <property type="term" value="C:endoplasmic reticulum-endosome membrane contact site"/>
    <property type="evidence" value="ECO:0007669"/>
    <property type="project" value="TreeGrafter"/>
</dbReference>
<reference evidence="3 4" key="1">
    <citation type="submission" date="2019-06" db="EMBL/GenBank/DDBJ databases">
        <title>Discovery of a novel chromosome fission-fusion reversal in muntjac.</title>
        <authorList>
            <person name="Mudd A.B."/>
            <person name="Bredeson J.V."/>
            <person name="Baum R."/>
            <person name="Hockemeyer D."/>
            <person name="Rokhsar D.S."/>
        </authorList>
    </citation>
    <scope>NUCLEOTIDE SEQUENCE [LARGE SCALE GENOMIC DNA]</scope>
    <source>
        <strain evidence="3">UCam_UCB_Mr</strain>
        <tissue evidence="3">Fibroblast cell line</tissue>
    </source>
</reference>
<keyword evidence="1" id="KW-0472">Membrane</keyword>
<dbReference type="Proteomes" id="UP000326062">
    <property type="component" value="Unassembled WGS sequence"/>
</dbReference>
<dbReference type="Gene3D" id="3.40.525.10">
    <property type="entry name" value="CRAL-TRIO lipid binding domain"/>
    <property type="match status" value="1"/>
</dbReference>
<dbReference type="InterPro" id="IPR036273">
    <property type="entry name" value="CRAL/TRIO_N_dom_sf"/>
</dbReference>
<keyword evidence="1" id="KW-0812">Transmembrane</keyword>
<feature type="transmembrane region" description="Helical" evidence="1">
    <location>
        <begin position="175"/>
        <end position="194"/>
    </location>
</feature>
<name>A0A5N3UQ75_MUNRE</name>
<sequence>KSDKYDSRDVERLQQDDNWVESYLAWRHNVVDETLKMLDESFQWRKEMAVNDLTEASIPRWLLEIGGIYLHGYDKEGNKLFWIRVKYHIKDHKTMLDKKKLIAFWLERYAKRENGKPVTVMFDLSETGLNSIQVMFGIYSPCPEFTVVEALQHTITCMPWFCICNSLIFPSTRILLNYVYIVYIFLCLYIIIILDKDFLGKVWEPQIMTAHLLVIDAFKFTWLYFSSYRIKVEVDPVSWYDQINCCWFLPYIDMSQP</sequence>
<evidence type="ECO:0000313" key="3">
    <source>
        <dbReference type="EMBL" id="KAB0338876.1"/>
    </source>
</evidence>
<dbReference type="GO" id="GO:0012505">
    <property type="term" value="C:endomembrane system"/>
    <property type="evidence" value="ECO:0007669"/>
    <property type="project" value="TreeGrafter"/>
</dbReference>
<dbReference type="PANTHER" id="PTHR46384:SF1">
    <property type="entry name" value="MOTILE SPERM DOMAIN-CONTAINING PROTEIN 2"/>
    <property type="match status" value="1"/>
</dbReference>
<accession>A0A5N3UQ75</accession>
<feature type="non-terminal residue" evidence="3">
    <location>
        <position position="257"/>
    </location>
</feature>
<feature type="non-terminal residue" evidence="3">
    <location>
        <position position="1"/>
    </location>
</feature>
<evidence type="ECO:0000256" key="1">
    <source>
        <dbReference type="SAM" id="Phobius"/>
    </source>
</evidence>
<protein>
    <recommendedName>
        <fullName evidence="2">CRAL-TRIO domain-containing protein</fullName>
    </recommendedName>
</protein>
<evidence type="ECO:0000259" key="2">
    <source>
        <dbReference type="Pfam" id="PF00650"/>
    </source>
</evidence>